<evidence type="ECO:0000256" key="2">
    <source>
        <dbReference type="ARBA" id="ARBA00022643"/>
    </source>
</evidence>
<evidence type="ECO:0000313" key="4">
    <source>
        <dbReference type="EMBL" id="OFV69428.1"/>
    </source>
</evidence>
<dbReference type="PANTHER" id="PTHR43278">
    <property type="entry name" value="NAD(P)H-DEPENDENT FMN-CONTAINING OXIDOREDUCTASE YWQN-RELATED"/>
    <property type="match status" value="1"/>
</dbReference>
<organism evidence="4 5">
    <name type="scientific">Acetobacterium wieringae</name>
    <dbReference type="NCBI Taxonomy" id="52694"/>
    <lineage>
        <taxon>Bacteria</taxon>
        <taxon>Bacillati</taxon>
        <taxon>Bacillota</taxon>
        <taxon>Clostridia</taxon>
        <taxon>Eubacteriales</taxon>
        <taxon>Eubacteriaceae</taxon>
        <taxon>Acetobacterium</taxon>
    </lineage>
</organism>
<dbReference type="Proteomes" id="UP000176244">
    <property type="component" value="Unassembled WGS sequence"/>
</dbReference>
<dbReference type="InterPro" id="IPR005025">
    <property type="entry name" value="FMN_Rdtase-like_dom"/>
</dbReference>
<keyword evidence="2" id="KW-0288">FMN</keyword>
<evidence type="ECO:0000259" key="3">
    <source>
        <dbReference type="Pfam" id="PF03358"/>
    </source>
</evidence>
<dbReference type="PANTHER" id="PTHR43278:SF4">
    <property type="entry name" value="NAD(P)H-DEPENDENT FMN-CONTAINING OXIDOREDUCTASE YWQN-RELATED"/>
    <property type="match status" value="1"/>
</dbReference>
<reference evidence="4 5" key="1">
    <citation type="submission" date="2015-09" db="EMBL/GenBank/DDBJ databases">
        <title>Genome sequence of Acetobacterium wieringae DSM 1911.</title>
        <authorList>
            <person name="Poehlein A."/>
            <person name="Bengelsdorf F.R."/>
            <person name="Schiel-Bengelsdorf B."/>
            <person name="Duerre P."/>
            <person name="Daniel R."/>
        </authorList>
    </citation>
    <scope>NUCLEOTIDE SEQUENCE [LARGE SCALE GENOMIC DNA]</scope>
    <source>
        <strain evidence="4 5">DSM 1911</strain>
    </source>
</reference>
<evidence type="ECO:0000313" key="5">
    <source>
        <dbReference type="Proteomes" id="UP000176244"/>
    </source>
</evidence>
<dbReference type="Gene3D" id="3.40.50.360">
    <property type="match status" value="1"/>
</dbReference>
<comment type="caution">
    <text evidence="4">The sequence shown here is derived from an EMBL/GenBank/DDBJ whole genome shotgun (WGS) entry which is preliminary data.</text>
</comment>
<dbReference type="STRING" id="52694.ACWI_30760"/>
<dbReference type="Pfam" id="PF03358">
    <property type="entry name" value="FMN_red"/>
    <property type="match status" value="1"/>
</dbReference>
<dbReference type="EMBL" id="LKEU01000040">
    <property type="protein sequence ID" value="OFV69428.1"/>
    <property type="molecule type" value="Genomic_DNA"/>
</dbReference>
<dbReference type="InterPro" id="IPR051796">
    <property type="entry name" value="ISF_SsuE-like"/>
</dbReference>
<dbReference type="AlphaFoldDB" id="A0A1F2PDU4"/>
<dbReference type="SUPFAM" id="SSF52218">
    <property type="entry name" value="Flavoproteins"/>
    <property type="match status" value="1"/>
</dbReference>
<accession>A0A1F2PDU4</accession>
<proteinExistence type="predicted"/>
<protein>
    <submittedName>
        <fullName evidence="4">NADPH-dependent FMN reductase</fullName>
    </submittedName>
</protein>
<sequence length="183" mass="21078">MRREENMITILSDYTRQEAGERLEQKLRERKIETELIAIADLYVDPCYSCGGCTNKTYGQCIHRDDVDIILPKLMRTDVLVMVTPVKWGSYSFKMKRIFDKCAVIGDRHYYCKNGELVKGKIGRVHTFVAIGVKAQWDDEEKRAFKNLVEENIKIMNIRGRAYLADDSNLSDCLETVAEGLSK</sequence>
<keyword evidence="1" id="KW-0285">Flavoprotein</keyword>
<feature type="domain" description="NADPH-dependent FMN reductase-like" evidence="3">
    <location>
        <begin position="20"/>
        <end position="123"/>
    </location>
</feature>
<gene>
    <name evidence="4" type="ORF">ACWI_30760</name>
</gene>
<dbReference type="GO" id="GO:0016491">
    <property type="term" value="F:oxidoreductase activity"/>
    <property type="evidence" value="ECO:0007669"/>
    <property type="project" value="InterPro"/>
</dbReference>
<dbReference type="OrthoDB" id="9805976at2"/>
<dbReference type="InterPro" id="IPR029039">
    <property type="entry name" value="Flavoprotein-like_sf"/>
</dbReference>
<evidence type="ECO:0000256" key="1">
    <source>
        <dbReference type="ARBA" id="ARBA00022630"/>
    </source>
</evidence>
<name>A0A1F2PDU4_9FIRM</name>